<keyword evidence="3" id="KW-1185">Reference proteome</keyword>
<gene>
    <name evidence="2" type="ORF">H9L15_15740</name>
</gene>
<dbReference type="InterPro" id="IPR036390">
    <property type="entry name" value="WH_DNA-bd_sf"/>
</dbReference>
<dbReference type="EMBL" id="CP060781">
    <property type="protein sequence ID" value="QNP44548.1"/>
    <property type="molecule type" value="Genomic_DNA"/>
</dbReference>
<keyword evidence="2" id="KW-0614">Plasmid</keyword>
<accession>A0ABX6T5R4</accession>
<organism evidence="2 3">
    <name type="scientific">Sphingomonas daechungensis</name>
    <dbReference type="NCBI Taxonomy" id="1176646"/>
    <lineage>
        <taxon>Bacteria</taxon>
        <taxon>Pseudomonadati</taxon>
        <taxon>Pseudomonadota</taxon>
        <taxon>Alphaproteobacteria</taxon>
        <taxon>Sphingomonadales</taxon>
        <taxon>Sphingomonadaceae</taxon>
        <taxon>Sphingomonas</taxon>
    </lineage>
</organism>
<feature type="domain" description="HTH iclR-type" evidence="1">
    <location>
        <begin position="11"/>
        <end position="46"/>
    </location>
</feature>
<name>A0ABX6T5R4_9SPHN</name>
<dbReference type="Gene3D" id="1.10.10.10">
    <property type="entry name" value="Winged helix-like DNA-binding domain superfamily/Winged helix DNA-binding domain"/>
    <property type="match status" value="1"/>
</dbReference>
<dbReference type="InterPro" id="IPR036388">
    <property type="entry name" value="WH-like_DNA-bd_sf"/>
</dbReference>
<proteinExistence type="predicted"/>
<dbReference type="InterPro" id="IPR005471">
    <property type="entry name" value="Tscrpt_reg_IclR_N"/>
</dbReference>
<dbReference type="Pfam" id="PF09339">
    <property type="entry name" value="HTH_IclR"/>
    <property type="match status" value="1"/>
</dbReference>
<evidence type="ECO:0000313" key="3">
    <source>
        <dbReference type="Proteomes" id="UP000516134"/>
    </source>
</evidence>
<dbReference type="SUPFAM" id="SSF46785">
    <property type="entry name" value="Winged helix' DNA-binding domain"/>
    <property type="match status" value="1"/>
</dbReference>
<reference evidence="2 3" key="1">
    <citation type="submission" date="2020-08" db="EMBL/GenBank/DDBJ databases">
        <title>Genome sequence of Sphingomonas daechungensis KACC 18115T.</title>
        <authorList>
            <person name="Hyun D.-W."/>
            <person name="Bae J.-W."/>
        </authorList>
    </citation>
    <scope>NUCLEOTIDE SEQUENCE [LARGE SCALE GENOMIC DNA]</scope>
    <source>
        <strain evidence="2 3">KACC 18115</strain>
        <plasmid evidence="2 3">p_unnamed1</plasmid>
    </source>
</reference>
<evidence type="ECO:0000313" key="2">
    <source>
        <dbReference type="EMBL" id="QNP44548.1"/>
    </source>
</evidence>
<protein>
    <submittedName>
        <fullName evidence="2">Helix-turn-helix domain-containing protein</fullName>
    </submittedName>
</protein>
<sequence length="59" mass="6697">MLLELYAADSGDRRLSISRLSERTQTALTTTLRWIQALESEGLVERARHRSMDARSSSC</sequence>
<dbReference type="Proteomes" id="UP000516134">
    <property type="component" value="Plasmid p_unnamed1"/>
</dbReference>
<evidence type="ECO:0000259" key="1">
    <source>
        <dbReference type="Pfam" id="PF09339"/>
    </source>
</evidence>
<geneLocation type="plasmid" evidence="2 3">
    <name>p_unnamed1</name>
</geneLocation>
<dbReference type="RefSeq" id="WP_187715969.1">
    <property type="nucleotide sequence ID" value="NZ_CP060781.1"/>
</dbReference>